<dbReference type="RefSeq" id="WP_210118257.1">
    <property type="nucleotide sequence ID" value="NZ_CP054257.1"/>
</dbReference>
<sequence length="377" mass="40817">MSTSSVYIHSVSSLNSPGQRSELREGRLVFVRVLSTDSDGRYTVSFGGSKFSVHARSPLIPGSSFQAKITLQNGNVALIPHGSVLPDAFILKKILSDNSSSALQSISDPVLVEYFLSLGLVPDTLSLRLFQQLRELGLRFDARLLSKARSAALRFSGEETAAAEAALLLEKNGMESSDKVIKAVLSSGREFGESSGREFGESDKSDGRGSGEADEAGETAADFKSLFFDDASFAYGNGRKCGALTLFNHLADKNSSGAHWIVLPFDFSFPGKKMLGSGNLRLCLDLVKKNVKKMVVSANTDGQEYTFVVYYDNKAGDFKKVLFSIEPPPSSGFDRVRDALKLFLSSGGNSVEVERIRGEATPFFTDNLPVDFVRGLV</sequence>
<feature type="compositionally biased region" description="Basic and acidic residues" evidence="1">
    <location>
        <begin position="191"/>
        <end position="211"/>
    </location>
</feature>
<evidence type="ECO:0000313" key="2">
    <source>
        <dbReference type="EMBL" id="QTQ11461.1"/>
    </source>
</evidence>
<reference evidence="2" key="1">
    <citation type="submission" date="2020-05" db="EMBL/GenBank/DDBJ databases">
        <authorList>
            <person name="Zeng H."/>
            <person name="Chan Y.K."/>
            <person name="Watt R.M."/>
        </authorList>
    </citation>
    <scope>NUCLEOTIDE SEQUENCE</scope>
    <source>
        <strain evidence="2">ATCC 700773</strain>
    </source>
</reference>
<reference evidence="2" key="2">
    <citation type="journal article" date="2021" name="Microbiol. Resour. Announc.">
        <title>Complete Genome Sequences of Three Human Oral Treponema parvum Isolates.</title>
        <authorList>
            <person name="Zeng H."/>
            <person name="Watt R.M."/>
        </authorList>
    </citation>
    <scope>NUCLEOTIDE SEQUENCE</scope>
    <source>
        <strain evidence="2">ATCC 700773</strain>
    </source>
</reference>
<feature type="region of interest" description="Disordered" evidence="1">
    <location>
        <begin position="191"/>
        <end position="215"/>
    </location>
</feature>
<dbReference type="EMBL" id="CP054257">
    <property type="protein sequence ID" value="QTQ11461.1"/>
    <property type="molecule type" value="Genomic_DNA"/>
</dbReference>
<name>A0A975IBY5_9SPIR</name>
<protein>
    <submittedName>
        <fullName evidence="2">Uncharacterized protein</fullName>
    </submittedName>
</protein>
<proteinExistence type="predicted"/>
<dbReference type="AlphaFoldDB" id="A0A975IBY5"/>
<accession>A0A975IBY5</accession>
<evidence type="ECO:0000256" key="1">
    <source>
        <dbReference type="SAM" id="MobiDB-lite"/>
    </source>
</evidence>
<dbReference type="Proteomes" id="UP000671995">
    <property type="component" value="Chromosome"/>
</dbReference>
<evidence type="ECO:0000313" key="3">
    <source>
        <dbReference type="Proteomes" id="UP000671995"/>
    </source>
</evidence>
<organism evidence="2 3">
    <name type="scientific">Treponema parvum</name>
    <dbReference type="NCBI Taxonomy" id="138851"/>
    <lineage>
        <taxon>Bacteria</taxon>
        <taxon>Pseudomonadati</taxon>
        <taxon>Spirochaetota</taxon>
        <taxon>Spirochaetia</taxon>
        <taxon>Spirochaetales</taxon>
        <taxon>Treponemataceae</taxon>
        <taxon>Treponema</taxon>
    </lineage>
</organism>
<gene>
    <name evidence="2" type="ORF">HRI96_04155</name>
</gene>